<dbReference type="Gene3D" id="1.50.40.10">
    <property type="entry name" value="Mitochondrial carrier domain"/>
    <property type="match status" value="1"/>
</dbReference>
<dbReference type="EMBL" id="JASNWA010000004">
    <property type="protein sequence ID" value="KAK3177101.1"/>
    <property type="molecule type" value="Genomic_DNA"/>
</dbReference>
<evidence type="ECO:0000256" key="2">
    <source>
        <dbReference type="ARBA" id="ARBA00006375"/>
    </source>
</evidence>
<keyword evidence="3 10" id="KW-0813">Transport</keyword>
<dbReference type="AlphaFoldDB" id="A0AAE0DNU5"/>
<evidence type="ECO:0000256" key="3">
    <source>
        <dbReference type="ARBA" id="ARBA00022448"/>
    </source>
</evidence>
<feature type="repeat" description="Solcar" evidence="9">
    <location>
        <begin position="34"/>
        <end position="130"/>
    </location>
</feature>
<keyword evidence="4 9" id="KW-0812">Transmembrane</keyword>
<keyword evidence="7 11" id="KW-1133">Transmembrane helix</keyword>
<proteinExistence type="inferred from homology"/>
<evidence type="ECO:0000256" key="7">
    <source>
        <dbReference type="ARBA" id="ARBA00022989"/>
    </source>
</evidence>
<dbReference type="PANTHER" id="PTHR45939:SF2">
    <property type="entry name" value="CARRIER PROTEIN, PUTATIVE (AFU_ORTHOLOGUE AFUA_2G13870)-RELATED"/>
    <property type="match status" value="1"/>
</dbReference>
<dbReference type="Pfam" id="PF00153">
    <property type="entry name" value="Mito_carr"/>
    <property type="match status" value="3"/>
</dbReference>
<comment type="caution">
    <text evidence="12">The sequence shown here is derived from an EMBL/GenBank/DDBJ whole genome shotgun (WGS) entry which is preliminary data.</text>
</comment>
<feature type="repeat" description="Solcar" evidence="9">
    <location>
        <begin position="142"/>
        <end position="235"/>
    </location>
</feature>
<feature type="transmembrane region" description="Helical" evidence="11">
    <location>
        <begin position="249"/>
        <end position="271"/>
    </location>
</feature>
<dbReference type="GO" id="GO:0016020">
    <property type="term" value="C:membrane"/>
    <property type="evidence" value="ECO:0007669"/>
    <property type="project" value="UniProtKB-SubCell"/>
</dbReference>
<sequence>MAQLYNSQLDAFELYHKIQESHEKSTSILGGPALPALGHAIAGSTGAAISNVCTYPLSLIITRLQIQRQLRKNASSPHSEEYNSIRDAAEKICAREGGLNGFYVGVLSDTSKTIADSFLFFLAYNFLRQSRIRSLKSSSNHLPVIDELGVGFLAGAFSKSLTTPIANIVTRKQTSSMMSGRDPNKDTDQGSVRSIALQIRAEKGLQGFWSGYSASLILTLNPSLTFFFFEALKRSLLPRSKRSDPPPQATFFFAAISKAMASTITYPFSLAKSRLQASTSKDQEADSTSVKLDPQSQRSVPRNVFTTILQIAQTEGFGALYEGLGGEVVKGFFSHGITMIVKDAAHKLVIHLYYAILKLLKRYPSPQEMAGAAKDQAGQLAGDAVERTQEAAVSARSQVGQIAGNVSELARQTGVAAADEVQTIFEEAMGVIDDVKEKVNGNDT</sequence>
<evidence type="ECO:0000256" key="11">
    <source>
        <dbReference type="SAM" id="Phobius"/>
    </source>
</evidence>
<evidence type="ECO:0000256" key="5">
    <source>
        <dbReference type="ARBA" id="ARBA00022737"/>
    </source>
</evidence>
<evidence type="ECO:0000256" key="1">
    <source>
        <dbReference type="ARBA" id="ARBA00004141"/>
    </source>
</evidence>
<feature type="repeat" description="Solcar" evidence="9">
    <location>
        <begin position="249"/>
        <end position="348"/>
    </location>
</feature>
<keyword evidence="8 9" id="KW-0472">Membrane</keyword>
<evidence type="ECO:0000313" key="12">
    <source>
        <dbReference type="EMBL" id="KAK3177101.1"/>
    </source>
</evidence>
<dbReference type="InterPro" id="IPR023395">
    <property type="entry name" value="MCP_dom_sf"/>
</dbReference>
<dbReference type="InterPro" id="IPR052217">
    <property type="entry name" value="Mito/Peroxisomal_Carrier"/>
</dbReference>
<evidence type="ECO:0000256" key="9">
    <source>
        <dbReference type="PROSITE-ProRule" id="PRU00282"/>
    </source>
</evidence>
<dbReference type="PROSITE" id="PS50920">
    <property type="entry name" value="SOLCAR"/>
    <property type="match status" value="3"/>
</dbReference>
<dbReference type="SUPFAM" id="SSF103506">
    <property type="entry name" value="Mitochondrial carrier"/>
    <property type="match status" value="1"/>
</dbReference>
<evidence type="ECO:0000313" key="13">
    <source>
        <dbReference type="Proteomes" id="UP001276659"/>
    </source>
</evidence>
<organism evidence="12 13">
    <name type="scientific">Lepraria neglecta</name>
    <dbReference type="NCBI Taxonomy" id="209136"/>
    <lineage>
        <taxon>Eukaryota</taxon>
        <taxon>Fungi</taxon>
        <taxon>Dikarya</taxon>
        <taxon>Ascomycota</taxon>
        <taxon>Pezizomycotina</taxon>
        <taxon>Lecanoromycetes</taxon>
        <taxon>OSLEUM clade</taxon>
        <taxon>Lecanoromycetidae</taxon>
        <taxon>Lecanorales</taxon>
        <taxon>Lecanorineae</taxon>
        <taxon>Stereocaulaceae</taxon>
        <taxon>Lepraria</taxon>
    </lineage>
</organism>
<evidence type="ECO:0000256" key="10">
    <source>
        <dbReference type="RuleBase" id="RU000488"/>
    </source>
</evidence>
<keyword evidence="13" id="KW-1185">Reference proteome</keyword>
<accession>A0AAE0DNU5</accession>
<dbReference type="GO" id="GO:0015217">
    <property type="term" value="F:ADP transmembrane transporter activity"/>
    <property type="evidence" value="ECO:0007669"/>
    <property type="project" value="TreeGrafter"/>
</dbReference>
<evidence type="ECO:0000256" key="4">
    <source>
        <dbReference type="ARBA" id="ARBA00022692"/>
    </source>
</evidence>
<comment type="subcellular location">
    <subcellularLocation>
        <location evidence="1">Membrane</location>
        <topology evidence="1">Multi-pass membrane protein</topology>
    </subcellularLocation>
</comment>
<evidence type="ECO:0000256" key="8">
    <source>
        <dbReference type="ARBA" id="ARBA00023136"/>
    </source>
</evidence>
<name>A0AAE0DNU5_9LECA</name>
<gene>
    <name evidence="12" type="ORF">OEA41_008429</name>
</gene>
<comment type="similarity">
    <text evidence="2 10">Belongs to the mitochondrial carrier (TC 2.A.29) family.</text>
</comment>
<evidence type="ECO:0008006" key="14">
    <source>
        <dbReference type="Google" id="ProtNLM"/>
    </source>
</evidence>
<keyword evidence="5" id="KW-0677">Repeat</keyword>
<dbReference type="InterPro" id="IPR018108">
    <property type="entry name" value="MCP_transmembrane"/>
</dbReference>
<reference evidence="12" key="1">
    <citation type="submission" date="2022-11" db="EMBL/GenBank/DDBJ databases">
        <title>Chromosomal genome sequence assembly and mating type (MAT) locus characterization of the leprose asexual lichenized fungus Lepraria neglecta (Nyl.) Erichsen.</title>
        <authorList>
            <person name="Allen J.L."/>
            <person name="Pfeffer B."/>
        </authorList>
    </citation>
    <scope>NUCLEOTIDE SEQUENCE</scope>
    <source>
        <strain evidence="12">Allen 5258</strain>
    </source>
</reference>
<protein>
    <recommendedName>
        <fullName evidence="14">Mitochondrial carrier</fullName>
    </recommendedName>
</protein>
<keyword evidence="6" id="KW-0999">Mitochondrion inner membrane</keyword>
<dbReference type="PANTHER" id="PTHR45939">
    <property type="entry name" value="PEROXISOMAL MEMBRANE PROTEIN PMP34-RELATED"/>
    <property type="match status" value="1"/>
</dbReference>
<dbReference type="Proteomes" id="UP001276659">
    <property type="component" value="Unassembled WGS sequence"/>
</dbReference>
<evidence type="ECO:0000256" key="6">
    <source>
        <dbReference type="ARBA" id="ARBA00022792"/>
    </source>
</evidence>
<keyword evidence="6" id="KW-0496">Mitochondrion</keyword>
<feature type="transmembrane region" description="Helical" evidence="11">
    <location>
        <begin position="208"/>
        <end position="229"/>
    </location>
</feature>